<dbReference type="PRINTS" id="PR00080">
    <property type="entry name" value="SDRFAMILY"/>
</dbReference>
<gene>
    <name evidence="4" type="ORF">BS639_17450</name>
</gene>
<evidence type="ECO:0000313" key="5">
    <source>
        <dbReference type="Proteomes" id="UP000192722"/>
    </source>
</evidence>
<organism evidence="4 5">
    <name type="scientific">Rouxiella silvae</name>
    <dbReference type="NCBI Taxonomy" id="1646373"/>
    <lineage>
        <taxon>Bacteria</taxon>
        <taxon>Pseudomonadati</taxon>
        <taxon>Pseudomonadota</taxon>
        <taxon>Gammaproteobacteria</taxon>
        <taxon>Enterobacterales</taxon>
        <taxon>Yersiniaceae</taxon>
        <taxon>Rouxiella</taxon>
    </lineage>
</organism>
<sequence length="250" mass="27007">MTHNVNIEGKVIVITGASSGLGEATARLLALNGASLVLAARREDRIQVLADELKKTNGKIIAVKTDVTQCDQVQRLVDTAVNKFGQVDVIINNAGVMPLSLLEKCEVKEWDQMIDINIKGVLYGIAAVLPYMKSRKSGHIINVASTAGHRVMPTSSVYSATKYAVRVLSEGLRQEVTPYNIRTTIISPGASSTGLLDGISDGNLQDTIRKSASAFSLPPEAFAKMVLFAIEQPDEVDVNEILFRPTSQEK</sequence>
<dbReference type="RefSeq" id="WP_084983781.1">
    <property type="nucleotide sequence ID" value="NZ_CBCSCF010000023.1"/>
</dbReference>
<dbReference type="PROSITE" id="PS00061">
    <property type="entry name" value="ADH_SHORT"/>
    <property type="match status" value="1"/>
</dbReference>
<dbReference type="Proteomes" id="UP000192722">
    <property type="component" value="Unassembled WGS sequence"/>
</dbReference>
<dbReference type="InterPro" id="IPR020904">
    <property type="entry name" value="Sc_DH/Rdtase_CS"/>
</dbReference>
<keyword evidence="5" id="KW-1185">Reference proteome</keyword>
<dbReference type="Pfam" id="PF00106">
    <property type="entry name" value="adh_short"/>
    <property type="match status" value="1"/>
</dbReference>
<name>A0ABX3TXH9_9GAMM</name>
<evidence type="ECO:0000256" key="3">
    <source>
        <dbReference type="RuleBase" id="RU000363"/>
    </source>
</evidence>
<dbReference type="EMBL" id="MRWD01000045">
    <property type="protein sequence ID" value="ORJ19959.1"/>
    <property type="molecule type" value="Genomic_DNA"/>
</dbReference>
<evidence type="ECO:0000256" key="2">
    <source>
        <dbReference type="ARBA" id="ARBA00023002"/>
    </source>
</evidence>
<protein>
    <submittedName>
        <fullName evidence="4">Oxidoreductase</fullName>
    </submittedName>
</protein>
<comment type="similarity">
    <text evidence="1 3">Belongs to the short-chain dehydrogenases/reductases (SDR) family.</text>
</comment>
<dbReference type="PANTHER" id="PTHR43115">
    <property type="entry name" value="DEHYDROGENASE/REDUCTASE SDR FAMILY MEMBER 11"/>
    <property type="match status" value="1"/>
</dbReference>
<dbReference type="Gene3D" id="3.40.50.720">
    <property type="entry name" value="NAD(P)-binding Rossmann-like Domain"/>
    <property type="match status" value="1"/>
</dbReference>
<proteinExistence type="inferred from homology"/>
<dbReference type="PANTHER" id="PTHR43115:SF4">
    <property type="entry name" value="DEHYDROGENASE_REDUCTASE SDR FAMILY MEMBER 11"/>
    <property type="match status" value="1"/>
</dbReference>
<dbReference type="PRINTS" id="PR00081">
    <property type="entry name" value="GDHRDH"/>
</dbReference>
<evidence type="ECO:0000313" key="4">
    <source>
        <dbReference type="EMBL" id="ORJ19959.1"/>
    </source>
</evidence>
<comment type="caution">
    <text evidence="4">The sequence shown here is derived from an EMBL/GenBank/DDBJ whole genome shotgun (WGS) entry which is preliminary data.</text>
</comment>
<accession>A0ABX3TXH9</accession>
<evidence type="ECO:0000256" key="1">
    <source>
        <dbReference type="ARBA" id="ARBA00006484"/>
    </source>
</evidence>
<dbReference type="InterPro" id="IPR036291">
    <property type="entry name" value="NAD(P)-bd_dom_sf"/>
</dbReference>
<reference evidence="4 5" key="1">
    <citation type="journal article" date="2017" name="Int. J. Syst. Evol. Microbiol.">
        <title>Rouxiella badensis sp. nov. and Rouxiella silvae sp. nov. isolated from peat bog soil in Germany and emendation of the genus description.</title>
        <authorList>
            <person name="Le Fleche-Mateos A."/>
            <person name="Kugler J.H."/>
            <person name="Hansen S.H."/>
            <person name="Syldatk C."/>
            <person name="Hausmann R."/>
            <person name="Lomprez F."/>
            <person name="Vandenbogaert M."/>
            <person name="Manuguerra J.C."/>
            <person name="Grimont P.A."/>
        </authorList>
    </citation>
    <scope>NUCLEOTIDE SEQUENCE [LARGE SCALE GENOMIC DNA]</scope>
    <source>
        <strain evidence="4 5">213</strain>
    </source>
</reference>
<dbReference type="InterPro" id="IPR002347">
    <property type="entry name" value="SDR_fam"/>
</dbReference>
<dbReference type="SUPFAM" id="SSF51735">
    <property type="entry name" value="NAD(P)-binding Rossmann-fold domains"/>
    <property type="match status" value="1"/>
</dbReference>
<keyword evidence="2" id="KW-0560">Oxidoreductase</keyword>